<dbReference type="Proteomes" id="UP000237771">
    <property type="component" value="Unassembled WGS sequence"/>
</dbReference>
<reference evidence="2 5" key="3">
    <citation type="submission" date="2018-03" db="EMBL/GenBank/DDBJ databases">
        <title>Genomic Encyclopedia of Archaeal and Bacterial Type Strains, Phase II (KMG-II): from individual species to whole genera.</title>
        <authorList>
            <person name="Goeker M."/>
        </authorList>
    </citation>
    <scope>NUCLEOTIDE SEQUENCE [LARGE SCALE GENOMIC DNA]</scope>
    <source>
        <strain evidence="2 5">DSM 17797</strain>
    </source>
</reference>
<evidence type="ECO:0000313" key="4">
    <source>
        <dbReference type="Proteomes" id="UP000184384"/>
    </source>
</evidence>
<name>A0A1M5NKF2_9FLAO</name>
<evidence type="ECO:0000313" key="2">
    <source>
        <dbReference type="EMBL" id="PRZ23312.1"/>
    </source>
</evidence>
<sequence length="153" mass="18455">MRRYIIVYLILFIPGNAFAQIDKIVGNWVETKCVRTDTLDSGRDELNKDWKAYTKGYKTLDPKKYTHSYYIIPEEEDKLKLTITKEEDFFWATDGKKLKEKIIYKPDFKEYLITIKQYVGSYSYIVKYDAETDKLLFLNYRYEEISSEFERKK</sequence>
<evidence type="ECO:0000313" key="3">
    <source>
        <dbReference type="EMBL" id="SHG89927.1"/>
    </source>
</evidence>
<protein>
    <recommendedName>
        <fullName evidence="6">DUF4488 domain-containing protein</fullName>
    </recommendedName>
</protein>
<gene>
    <name evidence="2" type="ORF">BC624_10534</name>
    <name evidence="3" type="ORF">SAMN05443373_10534</name>
</gene>
<feature type="chain" id="PRO_5012590063" description="DUF4488 domain-containing protein" evidence="1">
    <location>
        <begin position="20"/>
        <end position="153"/>
    </location>
</feature>
<evidence type="ECO:0000256" key="1">
    <source>
        <dbReference type="SAM" id="SignalP"/>
    </source>
</evidence>
<proteinExistence type="predicted"/>
<feature type="signal peptide" evidence="1">
    <location>
        <begin position="1"/>
        <end position="19"/>
    </location>
</feature>
<dbReference type="RefSeq" id="WP_072942915.1">
    <property type="nucleotide sequence ID" value="NZ_FQWO01000005.1"/>
</dbReference>
<dbReference type="EMBL" id="FQWO01000005">
    <property type="protein sequence ID" value="SHG89927.1"/>
    <property type="molecule type" value="Genomic_DNA"/>
</dbReference>
<dbReference type="Proteomes" id="UP000184384">
    <property type="component" value="Unassembled WGS sequence"/>
</dbReference>
<dbReference type="EMBL" id="PVUB01000005">
    <property type="protein sequence ID" value="PRZ23312.1"/>
    <property type="molecule type" value="Genomic_DNA"/>
</dbReference>
<evidence type="ECO:0008006" key="6">
    <source>
        <dbReference type="Google" id="ProtNLM"/>
    </source>
</evidence>
<reference evidence="4" key="2">
    <citation type="submission" date="2016-11" db="EMBL/GenBank/DDBJ databases">
        <authorList>
            <person name="Varghese N."/>
            <person name="Submissions S."/>
        </authorList>
    </citation>
    <scope>NUCLEOTIDE SEQUENCE [LARGE SCALE GENOMIC DNA]</scope>
    <source>
        <strain evidence="4">DSM 19729</strain>
    </source>
</reference>
<reference evidence="3" key="1">
    <citation type="submission" date="2016-11" db="EMBL/GenBank/DDBJ databases">
        <authorList>
            <person name="Jaros S."/>
            <person name="Januszkiewicz K."/>
            <person name="Wedrychowicz H."/>
        </authorList>
    </citation>
    <scope>NUCLEOTIDE SEQUENCE [LARGE SCALE GENOMIC DNA]</scope>
    <source>
        <strain evidence="3">DSM 19729</strain>
    </source>
</reference>
<dbReference type="AlphaFoldDB" id="A0A1M5NKF2"/>
<dbReference type="OrthoDB" id="9889560at2"/>
<keyword evidence="1" id="KW-0732">Signal</keyword>
<organism evidence="3 4">
    <name type="scientific">Flavobacterium granuli</name>
    <dbReference type="NCBI Taxonomy" id="280093"/>
    <lineage>
        <taxon>Bacteria</taxon>
        <taxon>Pseudomonadati</taxon>
        <taxon>Bacteroidota</taxon>
        <taxon>Flavobacteriia</taxon>
        <taxon>Flavobacteriales</taxon>
        <taxon>Flavobacteriaceae</taxon>
        <taxon>Flavobacterium</taxon>
    </lineage>
</organism>
<accession>A0A1M5NKF2</accession>
<evidence type="ECO:0000313" key="5">
    <source>
        <dbReference type="Proteomes" id="UP000237771"/>
    </source>
</evidence>
<keyword evidence="5" id="KW-1185">Reference proteome</keyword>
<dbReference type="STRING" id="280093.SAMN05443373_10534"/>